<feature type="active site" description="Proton acceptor" evidence="4">
    <location>
        <position position="180"/>
    </location>
</feature>
<keyword evidence="8" id="KW-1185">Reference proteome</keyword>
<dbReference type="PANTHER" id="PTHR11085">
    <property type="entry name" value="NAD-DEPENDENT PROTEIN DEACYLASE SIRTUIN-5, MITOCHONDRIAL-RELATED"/>
    <property type="match status" value="1"/>
</dbReference>
<dbReference type="InterPro" id="IPR026591">
    <property type="entry name" value="Sirtuin_cat_small_dom_sf"/>
</dbReference>
<dbReference type="GO" id="GO:0070403">
    <property type="term" value="F:NAD+ binding"/>
    <property type="evidence" value="ECO:0007669"/>
    <property type="project" value="InterPro"/>
</dbReference>
<feature type="compositionally biased region" description="Low complexity" evidence="5">
    <location>
        <begin position="15"/>
        <end position="29"/>
    </location>
</feature>
<evidence type="ECO:0000256" key="4">
    <source>
        <dbReference type="PROSITE-ProRule" id="PRU00236"/>
    </source>
</evidence>
<dbReference type="InParanoid" id="A5E2E7"/>
<keyword evidence="4" id="KW-0479">Metal-binding</keyword>
<evidence type="ECO:0000256" key="2">
    <source>
        <dbReference type="ARBA" id="ARBA00022679"/>
    </source>
</evidence>
<dbReference type="InterPro" id="IPR029035">
    <property type="entry name" value="DHS-like_NAD/FAD-binding_dom"/>
</dbReference>
<evidence type="ECO:0000259" key="6">
    <source>
        <dbReference type="PROSITE" id="PS50305"/>
    </source>
</evidence>
<gene>
    <name evidence="7" type="ORF">LELG_03784</name>
</gene>
<comment type="similarity">
    <text evidence="1">Belongs to the sirtuin family. Class I subfamily.</text>
</comment>
<feature type="domain" description="Deacetylase sirtuin-type" evidence="6">
    <location>
        <begin position="32"/>
        <end position="347"/>
    </location>
</feature>
<dbReference type="SUPFAM" id="SSF52467">
    <property type="entry name" value="DHS-like NAD/FAD-binding domain"/>
    <property type="match status" value="1"/>
</dbReference>
<dbReference type="eggNOG" id="KOG2684">
    <property type="taxonomic scope" value="Eukaryota"/>
</dbReference>
<dbReference type="VEuPathDB" id="FungiDB:LELG_03784"/>
<dbReference type="Proteomes" id="UP000001996">
    <property type="component" value="Unassembled WGS sequence"/>
</dbReference>
<dbReference type="GeneID" id="5231986"/>
<keyword evidence="3" id="KW-0520">NAD</keyword>
<proteinExistence type="inferred from homology"/>
<dbReference type="GO" id="GO:0046872">
    <property type="term" value="F:metal ion binding"/>
    <property type="evidence" value="ECO:0007669"/>
    <property type="project" value="UniProtKB-KW"/>
</dbReference>
<keyword evidence="4" id="KW-0862">Zinc</keyword>
<dbReference type="KEGG" id="lel:PVL30_004610"/>
<dbReference type="Gene3D" id="3.40.50.1220">
    <property type="entry name" value="TPP-binding domain"/>
    <property type="match status" value="1"/>
</dbReference>
<dbReference type="GO" id="GO:0017136">
    <property type="term" value="F:histone deacetylase activity, NAD-dependent"/>
    <property type="evidence" value="ECO:0007669"/>
    <property type="project" value="TreeGrafter"/>
</dbReference>
<evidence type="ECO:0000313" key="7">
    <source>
        <dbReference type="EMBL" id="EDK45605.1"/>
    </source>
</evidence>
<dbReference type="FunCoup" id="A5E2E7">
    <property type="interactions" value="70"/>
</dbReference>
<accession>A5E2E7</accession>
<feature type="compositionally biased region" description="Basic and acidic residues" evidence="5">
    <location>
        <begin position="457"/>
        <end position="467"/>
    </location>
</feature>
<feature type="binding site" evidence="4">
    <location>
        <position position="216"/>
    </location>
    <ligand>
        <name>Zn(2+)</name>
        <dbReference type="ChEBI" id="CHEBI:29105"/>
    </ligand>
</feature>
<dbReference type="STRING" id="379508.A5E2E7"/>
<keyword evidence="2" id="KW-0808">Transferase</keyword>
<evidence type="ECO:0000256" key="1">
    <source>
        <dbReference type="ARBA" id="ARBA00006924"/>
    </source>
</evidence>
<feature type="binding site" evidence="4">
    <location>
        <position position="188"/>
    </location>
    <ligand>
        <name>Zn(2+)</name>
        <dbReference type="ChEBI" id="CHEBI:29105"/>
    </ligand>
</feature>
<evidence type="ECO:0000256" key="5">
    <source>
        <dbReference type="SAM" id="MobiDB-lite"/>
    </source>
</evidence>
<dbReference type="HOGENOM" id="CLU_021544_4_0_1"/>
<feature type="region of interest" description="Disordered" evidence="5">
    <location>
        <begin position="1"/>
        <end position="29"/>
    </location>
</feature>
<dbReference type="PANTHER" id="PTHR11085:SF8">
    <property type="entry name" value="NAD-DEPENDENT HISTONE DEACETYLASE HST3"/>
    <property type="match status" value="1"/>
</dbReference>
<feature type="region of interest" description="Disordered" evidence="5">
    <location>
        <begin position="398"/>
        <end position="509"/>
    </location>
</feature>
<dbReference type="AlphaFoldDB" id="A5E2E7"/>
<feature type="binding site" evidence="4">
    <location>
        <position position="191"/>
    </location>
    <ligand>
        <name>Zn(2+)</name>
        <dbReference type="ChEBI" id="CHEBI:29105"/>
    </ligand>
</feature>
<feature type="compositionally biased region" description="Low complexity" evidence="5">
    <location>
        <begin position="438"/>
        <end position="449"/>
    </location>
</feature>
<sequence length="541" mass="62310">MQSIDLSTKSKSRPKSGSESESEPSTLESQSTILLNETIKHIFKSKKTTVITGAGISCNAGIPDFRSDDGLYNMVKHKYPKSIVRGQDLFDINLFRDDVSLSIFCTFMEGLYLSTLSARPTETHKFLKHLKDRGKLLRCYTQNIDSLEKEVDLKMGIDKNEFELGRFKENWQKLDVVQLHGNLHKLSCTRCFASFEWNEKYQMMLNEGNTPECQNCHKQYMDRLYLGKRLTGQIGVLRPDIVLYGENHPQSEIISQGLNTDLRSKPDCLIIMGTSLKVDGVKKLVKSLSNEVHKKGGKVIFINKTKLSKSWEKFIDYEVLCDCDEFVRILKRTVPDLFLTQEQIDSKKLKNKAEQVFISREKANDVIGAIGVKQEYNGITIKTEESLSPEIKQEIKVKMEPGLESTESPLGKVIKTEILTPPTTPSKPKPVLRKRPRQQQQQQQQQQQKQKQKQKQKQSEEQERNQELEQQQKQQRPTLTRKDQRVNSPLLDTDDIENRTKRLKGNEEFPTPVSSFDDLIPLQSYTMLQLNRIKIEKLILS</sequence>
<protein>
    <recommendedName>
        <fullName evidence="6">Deacetylase sirtuin-type domain-containing protein</fullName>
    </recommendedName>
</protein>
<feature type="binding site" evidence="4">
    <location>
        <position position="213"/>
    </location>
    <ligand>
        <name>Zn(2+)</name>
        <dbReference type="ChEBI" id="CHEBI:29105"/>
    </ligand>
</feature>
<evidence type="ECO:0000256" key="3">
    <source>
        <dbReference type="ARBA" id="ARBA00023027"/>
    </source>
</evidence>
<reference evidence="7 8" key="1">
    <citation type="journal article" date="2009" name="Nature">
        <title>Evolution of pathogenicity and sexual reproduction in eight Candida genomes.</title>
        <authorList>
            <person name="Butler G."/>
            <person name="Rasmussen M.D."/>
            <person name="Lin M.F."/>
            <person name="Santos M.A."/>
            <person name="Sakthikumar S."/>
            <person name="Munro C.A."/>
            <person name="Rheinbay E."/>
            <person name="Grabherr M."/>
            <person name="Forche A."/>
            <person name="Reedy J.L."/>
            <person name="Agrafioti I."/>
            <person name="Arnaud M.B."/>
            <person name="Bates S."/>
            <person name="Brown A.J."/>
            <person name="Brunke S."/>
            <person name="Costanzo M.C."/>
            <person name="Fitzpatrick D.A."/>
            <person name="de Groot P.W."/>
            <person name="Harris D."/>
            <person name="Hoyer L.L."/>
            <person name="Hube B."/>
            <person name="Klis F.M."/>
            <person name="Kodira C."/>
            <person name="Lennard N."/>
            <person name="Logue M.E."/>
            <person name="Martin R."/>
            <person name="Neiman A.M."/>
            <person name="Nikolaou E."/>
            <person name="Quail M.A."/>
            <person name="Quinn J."/>
            <person name="Santos M.C."/>
            <person name="Schmitzberger F.F."/>
            <person name="Sherlock G."/>
            <person name="Shah P."/>
            <person name="Silverstein K.A."/>
            <person name="Skrzypek M.S."/>
            <person name="Soll D."/>
            <person name="Staggs R."/>
            <person name="Stansfield I."/>
            <person name="Stumpf M.P."/>
            <person name="Sudbery P.E."/>
            <person name="Srikantha T."/>
            <person name="Zeng Q."/>
            <person name="Berman J."/>
            <person name="Berriman M."/>
            <person name="Heitman J."/>
            <person name="Gow N.A."/>
            <person name="Lorenz M.C."/>
            <person name="Birren B.W."/>
            <person name="Kellis M."/>
            <person name="Cuomo C.A."/>
        </authorList>
    </citation>
    <scope>NUCLEOTIDE SEQUENCE [LARGE SCALE GENOMIC DNA]</scope>
    <source>
        <strain evidence="8">ATCC 11503 / BCRC 21390 / CBS 2605 / JCM 1781 / NBRC 1676 / NRRL YB-4239</strain>
    </source>
</reference>
<dbReference type="InterPro" id="IPR050134">
    <property type="entry name" value="NAD-dep_sirtuin_deacylases"/>
</dbReference>
<dbReference type="InterPro" id="IPR026590">
    <property type="entry name" value="Ssirtuin_cat_dom"/>
</dbReference>
<dbReference type="Gene3D" id="3.30.1600.10">
    <property type="entry name" value="SIR2/SIRT2 'Small Domain"/>
    <property type="match status" value="1"/>
</dbReference>
<dbReference type="GO" id="GO:0005634">
    <property type="term" value="C:nucleus"/>
    <property type="evidence" value="ECO:0007669"/>
    <property type="project" value="TreeGrafter"/>
</dbReference>
<feature type="compositionally biased region" description="Basic and acidic residues" evidence="5">
    <location>
        <begin position="496"/>
        <end position="507"/>
    </location>
</feature>
<dbReference type="InterPro" id="IPR003000">
    <property type="entry name" value="Sirtuin"/>
</dbReference>
<organism evidence="7 8">
    <name type="scientific">Lodderomyces elongisporus (strain ATCC 11503 / CBS 2605 / JCM 1781 / NBRC 1676 / NRRL YB-4239)</name>
    <name type="common">Yeast</name>
    <name type="synonym">Saccharomyces elongisporus</name>
    <dbReference type="NCBI Taxonomy" id="379508"/>
    <lineage>
        <taxon>Eukaryota</taxon>
        <taxon>Fungi</taxon>
        <taxon>Dikarya</taxon>
        <taxon>Ascomycota</taxon>
        <taxon>Saccharomycotina</taxon>
        <taxon>Pichiomycetes</taxon>
        <taxon>Debaryomycetaceae</taxon>
        <taxon>Candida/Lodderomyces clade</taxon>
        <taxon>Lodderomyces</taxon>
    </lineage>
</organism>
<dbReference type="OrthoDB" id="2919105at2759"/>
<dbReference type="Pfam" id="PF02146">
    <property type="entry name" value="SIR2"/>
    <property type="match status" value="1"/>
</dbReference>
<dbReference type="EMBL" id="CH981528">
    <property type="protein sequence ID" value="EDK45605.1"/>
    <property type="molecule type" value="Genomic_DNA"/>
</dbReference>
<evidence type="ECO:0000313" key="8">
    <source>
        <dbReference type="Proteomes" id="UP000001996"/>
    </source>
</evidence>
<dbReference type="PROSITE" id="PS50305">
    <property type="entry name" value="SIRTUIN"/>
    <property type="match status" value="1"/>
</dbReference>
<name>A5E2E7_LODEL</name>